<keyword evidence="2" id="KW-1185">Reference proteome</keyword>
<evidence type="ECO:0000313" key="1">
    <source>
        <dbReference type="EMBL" id="KAF4225797.1"/>
    </source>
</evidence>
<accession>A0A8H4GPJ9</accession>
<reference evidence="1" key="2">
    <citation type="submission" date="2020-04" db="EMBL/GenBank/DDBJ databases">
        <authorList>
            <person name="Santos R.A.C."/>
            <person name="Steenwyk J.L."/>
            <person name="Rivero-Menendez O."/>
            <person name="Mead M.E."/>
            <person name="Silva L.P."/>
            <person name="Bastos R.W."/>
            <person name="Alastruey-Izquierdo A."/>
            <person name="Goldman G.H."/>
            <person name="Rokas A."/>
        </authorList>
    </citation>
    <scope>NUCLEOTIDE SEQUENCE</scope>
    <source>
        <strain evidence="1">CNM-CM6805</strain>
    </source>
</reference>
<dbReference type="EMBL" id="JAAAPX010000344">
    <property type="protein sequence ID" value="KAF4225797.1"/>
    <property type="molecule type" value="Genomic_DNA"/>
</dbReference>
<dbReference type="Proteomes" id="UP000653565">
    <property type="component" value="Unassembled WGS sequence"/>
</dbReference>
<protein>
    <submittedName>
        <fullName evidence="1">Uncharacterized protein</fullName>
    </submittedName>
</protein>
<organism evidence="1 2">
    <name type="scientific">Aspergillus fumigatiaffinis</name>
    <dbReference type="NCBI Taxonomy" id="340414"/>
    <lineage>
        <taxon>Eukaryota</taxon>
        <taxon>Fungi</taxon>
        <taxon>Dikarya</taxon>
        <taxon>Ascomycota</taxon>
        <taxon>Pezizomycotina</taxon>
        <taxon>Eurotiomycetes</taxon>
        <taxon>Eurotiomycetidae</taxon>
        <taxon>Eurotiales</taxon>
        <taxon>Aspergillaceae</taxon>
        <taxon>Aspergillus</taxon>
        <taxon>Aspergillus subgen. Fumigati</taxon>
    </lineage>
</organism>
<sequence length="287" mass="33171">MKTERLRDALPLHYAALTLTDEELKNYFAAHADDEIGWDRVTNSEATLLHITACKLKPLSTQWLLENVHYANRWKTARDIDGYTPLEALQETLETMRTRKQYGLFRVMNLTDHFEGYPDAAVSCLSLLFGQESLGLNRACLRYGCTCGGCVGGFLSTRMRYSLIRQGETTFDLMQNEIDDGGSWIEFNEFRLEHLDLEVRKNLKTNKSLRKGFVNIFQIAVECLKARKVPTAENLRWCYNNRSEWPPHTKNYLRRAGTQMGCRAVLRYMFDAAKEEDEKAETIMSLK</sequence>
<proteinExistence type="predicted"/>
<dbReference type="AlphaFoldDB" id="A0A8H4GPJ9"/>
<gene>
    <name evidence="1" type="ORF">CNMCM6805_005970</name>
</gene>
<name>A0A8H4GPJ9_9EURO</name>
<reference evidence="1" key="1">
    <citation type="journal article" date="2020" name="bioRxiv">
        <title>Genomic and phenotypic heterogeneity of clinical isolates of the human pathogens Aspergillus fumigatus, Aspergillus lentulus and Aspergillus fumigatiaffinis.</title>
        <authorList>
            <person name="dos Santos R.A.C."/>
            <person name="Steenwyk J.L."/>
            <person name="Rivero-Menendez O."/>
            <person name="Mead M.E."/>
            <person name="Silva L.P."/>
            <person name="Bastos R.W."/>
            <person name="Alastruey-Izquierdo A."/>
            <person name="Goldman G.H."/>
            <person name="Rokas A."/>
        </authorList>
    </citation>
    <scope>NUCLEOTIDE SEQUENCE</scope>
    <source>
        <strain evidence="1">CNM-CM6805</strain>
    </source>
</reference>
<comment type="caution">
    <text evidence="1">The sequence shown here is derived from an EMBL/GenBank/DDBJ whole genome shotgun (WGS) entry which is preliminary data.</text>
</comment>
<evidence type="ECO:0000313" key="2">
    <source>
        <dbReference type="Proteomes" id="UP000653565"/>
    </source>
</evidence>